<organism evidence="7 8">
    <name type="scientific">Ketobacter alkanivorans</name>
    <dbReference type="NCBI Taxonomy" id="1917421"/>
    <lineage>
        <taxon>Bacteria</taxon>
        <taxon>Pseudomonadati</taxon>
        <taxon>Pseudomonadota</taxon>
        <taxon>Gammaproteobacteria</taxon>
        <taxon>Pseudomonadales</taxon>
        <taxon>Ketobacteraceae</taxon>
        <taxon>Ketobacter</taxon>
    </lineage>
</organism>
<keyword evidence="3" id="KW-0812">Transmembrane</keyword>
<dbReference type="SUPFAM" id="SSF52540">
    <property type="entry name" value="P-loop containing nucleoside triphosphate hydrolases"/>
    <property type="match status" value="1"/>
</dbReference>
<accession>A0A2K9LH93</accession>
<keyword evidence="8" id="KW-1185">Reference proteome</keyword>
<sequence>MKSSLTFIPSATGISSVIKDECLVFTHIPKAAGTTLDRLLKGVGLIKNLPWNRAFGTVYYQFLGKGKGESLDDFLSWPDSVKSDVRIMTGHVPFGAHEKMPRDVKYVTLLRDPVSRMLSHFKMGVGRGGWQANEPLSEVLRKGGLVSDVQVRMLAGITSPHDKVDDAVLERALQNLEERYFLVGFSDTFNVFTSALLGYLDAPNAFLGEEQTSRVKLSKAQENLIKEEAENFNRYDAIFYEKARSIAERKFSEFMVEPLQNPDPENGKHTIVASSQIKFNNSEYSVIPPDQFRPVVNKLVKKGVTLNGL</sequence>
<evidence type="ECO:0000256" key="2">
    <source>
        <dbReference type="ARBA" id="ARBA00022679"/>
    </source>
</evidence>
<protein>
    <recommendedName>
        <fullName evidence="9">Sulfotransferase domain-containing protein</fullName>
    </recommendedName>
</protein>
<evidence type="ECO:0000256" key="4">
    <source>
        <dbReference type="ARBA" id="ARBA00022989"/>
    </source>
</evidence>
<dbReference type="Gene3D" id="3.40.50.300">
    <property type="entry name" value="P-loop containing nucleotide triphosphate hydrolases"/>
    <property type="match status" value="1"/>
</dbReference>
<dbReference type="GO" id="GO:0016020">
    <property type="term" value="C:membrane"/>
    <property type="evidence" value="ECO:0007669"/>
    <property type="project" value="UniProtKB-SubCell"/>
</dbReference>
<comment type="subcellular location">
    <subcellularLocation>
        <location evidence="1">Membrane</location>
        <topology evidence="1">Single-pass membrane protein</topology>
    </subcellularLocation>
</comment>
<gene>
    <name evidence="7" type="ORF">Kalk_04010</name>
</gene>
<evidence type="ECO:0000256" key="6">
    <source>
        <dbReference type="ARBA" id="ARBA00023180"/>
    </source>
</evidence>
<dbReference type="PANTHER" id="PTHR12812">
    <property type="entry name" value="HEPARAN SULFATE 6-O-SULFOTRANSFERASE 3"/>
    <property type="match status" value="1"/>
</dbReference>
<dbReference type="Proteomes" id="UP000235116">
    <property type="component" value="Chromosome"/>
</dbReference>
<dbReference type="InterPro" id="IPR027417">
    <property type="entry name" value="P-loop_NTPase"/>
</dbReference>
<evidence type="ECO:0000313" key="7">
    <source>
        <dbReference type="EMBL" id="AUM11633.1"/>
    </source>
</evidence>
<evidence type="ECO:0000313" key="8">
    <source>
        <dbReference type="Proteomes" id="UP000235116"/>
    </source>
</evidence>
<dbReference type="GO" id="GO:0017095">
    <property type="term" value="F:heparan sulfate 6-sulfotransferase activity"/>
    <property type="evidence" value="ECO:0007669"/>
    <property type="project" value="TreeGrafter"/>
</dbReference>
<dbReference type="AlphaFoldDB" id="A0A2K9LH93"/>
<evidence type="ECO:0000256" key="5">
    <source>
        <dbReference type="ARBA" id="ARBA00023136"/>
    </source>
</evidence>
<dbReference type="PANTHER" id="PTHR12812:SF0">
    <property type="entry name" value="HEPARAN-SULFATE 6-O-SULFOTRANSFERASE"/>
    <property type="match status" value="1"/>
</dbReference>
<reference evidence="8" key="1">
    <citation type="submission" date="2017-08" db="EMBL/GenBank/DDBJ databases">
        <title>Direct submision.</title>
        <authorList>
            <person name="Kim S.-J."/>
            <person name="Rhee S.-K."/>
        </authorList>
    </citation>
    <scope>NUCLEOTIDE SEQUENCE [LARGE SCALE GENOMIC DNA]</scope>
    <source>
        <strain evidence="8">GI5</strain>
    </source>
</reference>
<proteinExistence type="predicted"/>
<dbReference type="InterPro" id="IPR010635">
    <property type="entry name" value="Heparan_SO4-6-sulfoTrfase"/>
</dbReference>
<dbReference type="KEGG" id="kak:Kalk_04010"/>
<keyword evidence="5" id="KW-0472">Membrane</keyword>
<keyword evidence="2" id="KW-0808">Transferase</keyword>
<dbReference type="OrthoDB" id="7981249at2"/>
<dbReference type="EMBL" id="CP022684">
    <property type="protein sequence ID" value="AUM11633.1"/>
    <property type="molecule type" value="Genomic_DNA"/>
</dbReference>
<name>A0A2K9LH93_9GAMM</name>
<evidence type="ECO:0000256" key="3">
    <source>
        <dbReference type="ARBA" id="ARBA00022692"/>
    </source>
</evidence>
<keyword evidence="4" id="KW-1133">Transmembrane helix</keyword>
<keyword evidence="6" id="KW-0325">Glycoprotein</keyword>
<evidence type="ECO:0000256" key="1">
    <source>
        <dbReference type="ARBA" id="ARBA00004167"/>
    </source>
</evidence>
<evidence type="ECO:0008006" key="9">
    <source>
        <dbReference type="Google" id="ProtNLM"/>
    </source>
</evidence>
<dbReference type="RefSeq" id="WP_101892973.1">
    <property type="nucleotide sequence ID" value="NZ_CP022684.1"/>
</dbReference>